<protein>
    <submittedName>
        <fullName evidence="1">Uncharacterized protein</fullName>
    </submittedName>
</protein>
<dbReference type="EMBL" id="BHYK01000005">
    <property type="protein sequence ID" value="GCD09477.1"/>
    <property type="molecule type" value="Genomic_DNA"/>
</dbReference>
<evidence type="ECO:0000313" key="2">
    <source>
        <dbReference type="Proteomes" id="UP000287872"/>
    </source>
</evidence>
<organism evidence="1 2">
    <name type="scientific">Clostridium tagluense</name>
    <dbReference type="NCBI Taxonomy" id="360422"/>
    <lineage>
        <taxon>Bacteria</taxon>
        <taxon>Bacillati</taxon>
        <taxon>Bacillota</taxon>
        <taxon>Clostridia</taxon>
        <taxon>Eubacteriales</taxon>
        <taxon>Clostridiaceae</taxon>
        <taxon>Clostridium</taxon>
    </lineage>
</organism>
<sequence length="54" mass="6030">MKVKSTILLELNKGETELLNGLYTRTALKILAPELSLQEINELIDDLTKSNTSI</sequence>
<evidence type="ECO:0000313" key="1">
    <source>
        <dbReference type="EMBL" id="GCD09477.1"/>
    </source>
</evidence>
<proteinExistence type="predicted"/>
<reference evidence="1 2" key="1">
    <citation type="submission" date="2018-11" db="EMBL/GenBank/DDBJ databases">
        <title>Genome sequencing and assembly of Clostridium tagluense strain A121.</title>
        <authorList>
            <person name="Murakami T."/>
            <person name="Segawa T."/>
            <person name="Shcherbakova V.A."/>
            <person name="Mori H."/>
            <person name="Yoshimura Y."/>
        </authorList>
    </citation>
    <scope>NUCLEOTIDE SEQUENCE [LARGE SCALE GENOMIC DNA]</scope>
    <source>
        <strain evidence="1 2">A121</strain>
    </source>
</reference>
<gene>
    <name evidence="1" type="ORF">Ctaglu_11000</name>
</gene>
<dbReference type="Proteomes" id="UP000287872">
    <property type="component" value="Unassembled WGS sequence"/>
</dbReference>
<dbReference type="RefSeq" id="WP_185732597.1">
    <property type="nucleotide sequence ID" value="NZ_BHYK01000005.1"/>
</dbReference>
<name>A0A401UIV0_9CLOT</name>
<dbReference type="AlphaFoldDB" id="A0A401UIV0"/>
<comment type="caution">
    <text evidence="1">The sequence shown here is derived from an EMBL/GenBank/DDBJ whole genome shotgun (WGS) entry which is preliminary data.</text>
</comment>
<keyword evidence="2" id="KW-1185">Reference proteome</keyword>
<accession>A0A401UIV0</accession>